<protein>
    <submittedName>
        <fullName evidence="1">Uncharacterized protein</fullName>
    </submittedName>
</protein>
<accession>A0ACC2ZQE3</accession>
<organism evidence="1 2">
    <name type="scientific">Coniosporium tulheliwenetii</name>
    <dbReference type="NCBI Taxonomy" id="3383036"/>
    <lineage>
        <taxon>Eukaryota</taxon>
        <taxon>Fungi</taxon>
        <taxon>Dikarya</taxon>
        <taxon>Ascomycota</taxon>
        <taxon>Pezizomycotina</taxon>
        <taxon>Dothideomycetes</taxon>
        <taxon>Dothideomycetes incertae sedis</taxon>
        <taxon>Coniosporium</taxon>
    </lineage>
</organism>
<dbReference type="Proteomes" id="UP001172680">
    <property type="component" value="Unassembled WGS sequence"/>
</dbReference>
<evidence type="ECO:0000313" key="2">
    <source>
        <dbReference type="Proteomes" id="UP001172680"/>
    </source>
</evidence>
<sequence length="1071" mass="117464">MRLRRRPSPLLLLLIPALACAARLEKRDDATPVRQVPRDALTREYTAISSMASLSPTVRPDRGTKDAPVDGLDGKPKSGPFVDYSRDKPKKAPAVVEDLSVPATASAATKDGKSSKVQEPSVMDDRDLKEAKKGPTGTEGGVSEKDKHRLAQEKETGGKVEKVPDPPKEAPPLPHSEQGRITDSGKGDMKKGEGSEKKKGAQGMEKPADLPDTPHDIPMPVPPSLPKDDSLKTEPTKSIPGTSAPTLPEEDTGGVIQPFHSFVLALTMILFSEVGDKTFLVAALMAMRHPRLVVFSAAFSALIAMTILSAILGHAVPTLLPERFVHFLAAILFLVFGAKLMREGYAMSADEGVGEEMKEVEMELEEKEHLARRSSRRRSSISPYALEAGRGRRERSNSRLPAPARSPSSSTSRSPSPSGSSIKNALSGLNNLLSLLLSPAWVQTFVMTFLGEWGDRSQIATIAMAAGQDYWWVTGGAICGHAVCTAAAVIGGRAVAGRPSFEYLPLDPGKREIRLVKVLPFDQGQTTDGVNPVSCTLHHVSLDDGPEYVALSYSWGDPHDIVPILVDGCSFLATQNLEAALRQFRDDGQHTSRPLWIDAICINQKDDAEKSSQVQCMRTIYHDAVYVVSWLGIAAAGTGATIKELKELRDEGCDIQAADRADVPTLEFYLERFLGLFRPLFDLFERDYWSRVWVLQEVAVARDVRIQCGPLIATLEELAIGLSLLVSYDQRTFTHSPNIQRKMTRFFTVQHGRRRFQSKDVISLQGLLYDSSCFGLSLATDPRDKVYALLGLVKNSDGLGIKPDYSLSTEELYIRTGKAMIEDGDLPILLCTMRRGRSQLTLPSWVPDWSVGVRFPIITTRARNFNASGNTRSSFQLSDIETQPILALSGVRVDTIRSTKAGDHGEIGHPEYGSWLSELKDRCSHEATIYATAEQQRDAIWKTLIVDHVSTRRGESIRTSEADKRDHEALLRSSQLLLDEGPDGDYSENYRSTTELTEEQLFITDQGYLGRGPKNVQPGDQVCIILGLNVPSVLRKAGGGQYRLVGPAYVHGIMDGEFMERGVGSVTFELI</sequence>
<proteinExistence type="predicted"/>
<reference evidence="1" key="1">
    <citation type="submission" date="2022-10" db="EMBL/GenBank/DDBJ databases">
        <title>Culturing micro-colonial fungi from biological soil crusts in the Mojave desert and describing Neophaeococcomyces mojavensis, and introducing the new genera and species Taxawa tesnikishii.</title>
        <authorList>
            <person name="Kurbessoian T."/>
            <person name="Stajich J.E."/>
        </authorList>
    </citation>
    <scope>NUCLEOTIDE SEQUENCE</scope>
    <source>
        <strain evidence="1">JES_115</strain>
    </source>
</reference>
<keyword evidence="2" id="KW-1185">Reference proteome</keyword>
<gene>
    <name evidence="1" type="ORF">H2199_000516</name>
</gene>
<dbReference type="EMBL" id="JAPDRP010000001">
    <property type="protein sequence ID" value="KAJ9649737.1"/>
    <property type="molecule type" value="Genomic_DNA"/>
</dbReference>
<name>A0ACC2ZQE3_9PEZI</name>
<comment type="caution">
    <text evidence="1">The sequence shown here is derived from an EMBL/GenBank/DDBJ whole genome shotgun (WGS) entry which is preliminary data.</text>
</comment>
<evidence type="ECO:0000313" key="1">
    <source>
        <dbReference type="EMBL" id="KAJ9649737.1"/>
    </source>
</evidence>